<keyword evidence="2" id="KW-1185">Reference proteome</keyword>
<evidence type="ECO:0000313" key="1">
    <source>
        <dbReference type="EMBL" id="KAJ9107468.1"/>
    </source>
</evidence>
<dbReference type="Proteomes" id="UP001227268">
    <property type="component" value="Unassembled WGS sequence"/>
</dbReference>
<name>A0ACC2W6Y9_9TREE</name>
<protein>
    <submittedName>
        <fullName evidence="1">Ubiquitin-like protein</fullName>
    </submittedName>
</protein>
<proteinExistence type="predicted"/>
<evidence type="ECO:0000313" key="2">
    <source>
        <dbReference type="Proteomes" id="UP001227268"/>
    </source>
</evidence>
<sequence length="105" mass="11863">MSQNSPTESERSAAAEEALRAYKKLPDNKVVIRFKSVGSAPIMKQNFFKITASHKFQAVVQFLRKELRWKPTDPLFTYINSSFAPAPDDSVAALFKVTRGNLFHT</sequence>
<comment type="caution">
    <text evidence="1">The sequence shown here is derived from an EMBL/GenBank/DDBJ whole genome shotgun (WGS) entry which is preliminary data.</text>
</comment>
<dbReference type="EMBL" id="JASBWT010000002">
    <property type="protein sequence ID" value="KAJ9107468.1"/>
    <property type="molecule type" value="Genomic_DNA"/>
</dbReference>
<accession>A0ACC2W6Y9</accession>
<reference evidence="1" key="1">
    <citation type="submission" date="2023-04" db="EMBL/GenBank/DDBJ databases">
        <title>Draft Genome sequencing of Naganishia species isolated from polar environments using Oxford Nanopore Technology.</title>
        <authorList>
            <person name="Leo P."/>
            <person name="Venkateswaran K."/>
        </authorList>
    </citation>
    <scope>NUCLEOTIDE SEQUENCE</scope>
    <source>
        <strain evidence="1">MNA-CCFEE 5423</strain>
    </source>
</reference>
<gene>
    <name evidence="1" type="primary">ATG12</name>
    <name evidence="1" type="ORF">QFC21_000921</name>
</gene>
<organism evidence="1 2">
    <name type="scientific">Naganishia friedmannii</name>
    <dbReference type="NCBI Taxonomy" id="89922"/>
    <lineage>
        <taxon>Eukaryota</taxon>
        <taxon>Fungi</taxon>
        <taxon>Dikarya</taxon>
        <taxon>Basidiomycota</taxon>
        <taxon>Agaricomycotina</taxon>
        <taxon>Tremellomycetes</taxon>
        <taxon>Filobasidiales</taxon>
        <taxon>Filobasidiaceae</taxon>
        <taxon>Naganishia</taxon>
    </lineage>
</organism>